<proteinExistence type="predicted"/>
<protein>
    <submittedName>
        <fullName evidence="1">Uncharacterized protein</fullName>
    </submittedName>
</protein>
<feature type="non-terminal residue" evidence="1">
    <location>
        <position position="1"/>
    </location>
</feature>
<comment type="caution">
    <text evidence="1">The sequence shown here is derived from an EMBL/GenBank/DDBJ whole genome shotgun (WGS) entry which is preliminary data.</text>
</comment>
<gene>
    <name evidence="1" type="ORF">Tci_852749</name>
</gene>
<evidence type="ECO:0000313" key="1">
    <source>
        <dbReference type="EMBL" id="GFC80779.1"/>
    </source>
</evidence>
<sequence>KIAQALEIIKLKKRVKKLDKKRRSKSSGLKRLRKVDTSQRVEFSIETVVGGVEFQGRKDDDNAAIKDVSVAEPTVFDDKEVTMTMA</sequence>
<reference evidence="1" key="1">
    <citation type="journal article" date="2019" name="Sci. Rep.">
        <title>Draft genome of Tanacetum cinerariifolium, the natural source of mosquito coil.</title>
        <authorList>
            <person name="Yamashiro T."/>
            <person name="Shiraishi A."/>
            <person name="Satake H."/>
            <person name="Nakayama K."/>
        </authorList>
    </citation>
    <scope>NUCLEOTIDE SEQUENCE</scope>
</reference>
<organism evidence="1">
    <name type="scientific">Tanacetum cinerariifolium</name>
    <name type="common">Dalmatian daisy</name>
    <name type="synonym">Chrysanthemum cinerariifolium</name>
    <dbReference type="NCBI Taxonomy" id="118510"/>
    <lineage>
        <taxon>Eukaryota</taxon>
        <taxon>Viridiplantae</taxon>
        <taxon>Streptophyta</taxon>
        <taxon>Embryophyta</taxon>
        <taxon>Tracheophyta</taxon>
        <taxon>Spermatophyta</taxon>
        <taxon>Magnoliopsida</taxon>
        <taxon>eudicotyledons</taxon>
        <taxon>Gunneridae</taxon>
        <taxon>Pentapetalae</taxon>
        <taxon>asterids</taxon>
        <taxon>campanulids</taxon>
        <taxon>Asterales</taxon>
        <taxon>Asteraceae</taxon>
        <taxon>Asteroideae</taxon>
        <taxon>Anthemideae</taxon>
        <taxon>Anthemidinae</taxon>
        <taxon>Tanacetum</taxon>
    </lineage>
</organism>
<dbReference type="EMBL" id="BKCJ011076713">
    <property type="protein sequence ID" value="GFC80779.1"/>
    <property type="molecule type" value="Genomic_DNA"/>
</dbReference>
<name>A0A699R053_TANCI</name>
<dbReference type="AlphaFoldDB" id="A0A699R053"/>
<accession>A0A699R053</accession>